<dbReference type="PANTHER" id="PTHR34660:SF21">
    <property type="entry name" value="MYB-LIKE PROTEIN X ISOFORM X2"/>
    <property type="match status" value="1"/>
</dbReference>
<feature type="compositionally biased region" description="Basic residues" evidence="1">
    <location>
        <begin position="235"/>
        <end position="250"/>
    </location>
</feature>
<feature type="compositionally biased region" description="Basic and acidic residues" evidence="1">
    <location>
        <begin position="70"/>
        <end position="88"/>
    </location>
</feature>
<evidence type="ECO:0000313" key="2">
    <source>
        <dbReference type="EMBL" id="MBW94014.1"/>
    </source>
</evidence>
<feature type="region of interest" description="Disordered" evidence="1">
    <location>
        <begin position="1"/>
        <end position="334"/>
    </location>
</feature>
<feature type="compositionally biased region" description="Pro residues" evidence="1">
    <location>
        <begin position="1"/>
        <end position="11"/>
    </location>
</feature>
<dbReference type="PANTHER" id="PTHR34660">
    <property type="entry name" value="MYB-LIKE PROTEIN X"/>
    <property type="match status" value="1"/>
</dbReference>
<proteinExistence type="predicted"/>
<name>A0A2P2JKN5_RHIMU</name>
<feature type="compositionally biased region" description="Basic and acidic residues" evidence="1">
    <location>
        <begin position="159"/>
        <end position="187"/>
    </location>
</feature>
<feature type="compositionally biased region" description="Basic residues" evidence="1">
    <location>
        <begin position="59"/>
        <end position="69"/>
    </location>
</feature>
<feature type="compositionally biased region" description="Polar residues" evidence="1">
    <location>
        <begin position="129"/>
        <end position="141"/>
    </location>
</feature>
<dbReference type="AlphaFoldDB" id="A0A2P2JKN5"/>
<feature type="compositionally biased region" description="Basic and acidic residues" evidence="1">
    <location>
        <begin position="251"/>
        <end position="292"/>
    </location>
</feature>
<organism evidence="2">
    <name type="scientific">Rhizophora mucronata</name>
    <name type="common">Asiatic mangrove</name>
    <dbReference type="NCBI Taxonomy" id="61149"/>
    <lineage>
        <taxon>Eukaryota</taxon>
        <taxon>Viridiplantae</taxon>
        <taxon>Streptophyta</taxon>
        <taxon>Embryophyta</taxon>
        <taxon>Tracheophyta</taxon>
        <taxon>Spermatophyta</taxon>
        <taxon>Magnoliopsida</taxon>
        <taxon>eudicotyledons</taxon>
        <taxon>Gunneridae</taxon>
        <taxon>Pentapetalae</taxon>
        <taxon>rosids</taxon>
        <taxon>fabids</taxon>
        <taxon>Malpighiales</taxon>
        <taxon>Rhizophoraceae</taxon>
        <taxon>Rhizophora</taxon>
    </lineage>
</organism>
<feature type="compositionally biased region" description="Basic and acidic residues" evidence="1">
    <location>
        <begin position="202"/>
        <end position="234"/>
    </location>
</feature>
<evidence type="ECO:0000256" key="1">
    <source>
        <dbReference type="SAM" id="MobiDB-lite"/>
    </source>
</evidence>
<protein>
    <submittedName>
        <fullName evidence="2">Uncharacterized protein MANES_12G049400</fullName>
    </submittedName>
</protein>
<reference evidence="2" key="1">
    <citation type="submission" date="2018-02" db="EMBL/GenBank/DDBJ databases">
        <title>Rhizophora mucronata_Transcriptome.</title>
        <authorList>
            <person name="Meera S.P."/>
            <person name="Sreeshan A."/>
            <person name="Augustine A."/>
        </authorList>
    </citation>
    <scope>NUCLEOTIDE SEQUENCE</scope>
    <source>
        <tissue evidence="2">Leaf</tissue>
    </source>
</reference>
<sequence length="334" mass="39122">MSRCFPFPPPGYEKKDIIDDTDLLAKEKRKDKKHKKDKKDKEKREGKEKKDKDISKEKHREKKERKEKHKDKDRDKEKNQIIDKKRVEGQPQLQNGEKVGPNSLQDKEIKDSRYVLELSKRIREDDEASGSQFSQKTTATVQRRAELPGRAVDSSTGKQLEEREKVKDKNEDHRKVNGQRNHIDTRGVGKTLDQNYSGMGQEKVDGIARLVEKDTERQTEGKEKSKHNKSDNKDNKHKQKHRDQKKHRKSKDKEWDKEKKKEEKARDITDPTKEHLKLKESSKDSLDFRIIKTPETLKLSSTSYADEGNLGKRKEPEMNGYIPGESFPVLYNVQ</sequence>
<accession>A0A2P2JKN5</accession>
<feature type="compositionally biased region" description="Basic residues" evidence="1">
    <location>
        <begin position="29"/>
        <end position="38"/>
    </location>
</feature>
<feature type="compositionally biased region" description="Basic and acidic residues" evidence="1">
    <location>
        <begin position="39"/>
        <end position="58"/>
    </location>
</feature>
<dbReference type="EMBL" id="GGEC01013531">
    <property type="protein sequence ID" value="MBW94014.1"/>
    <property type="molecule type" value="Transcribed_RNA"/>
</dbReference>
<feature type="compositionally biased region" description="Basic and acidic residues" evidence="1">
    <location>
        <begin position="12"/>
        <end position="28"/>
    </location>
</feature>
<feature type="compositionally biased region" description="Basic and acidic residues" evidence="1">
    <location>
        <begin position="105"/>
        <end position="124"/>
    </location>
</feature>